<sequence length="361" mass="40690">MPLTATRSIAELEELKNALPAAEKSLFDRYFRVDTTVGKLVPPESMKGWIEKNFGSLERVENQKIVKVTNLLTLEGALFNEIRASRPMECKVDESVRQLIENGTGDPFCKVREGTPADSFGRVEGSYSTTASNIAKYDGYHGLVVFKEHNPLMLHKQAISDYFETAMEWAQRARAEDPEAKYYFFMWNCLWKSGASIVHGHAQMTLTRGMHYPKAEALRRVWAAYKQQYNGTCYFCDLFKIHQSLGLAWKWEDVKGMAYLTPLKEKEIILLAPKPGVPLYHAVHAVLESLMKLCVTSFNLALYLPPLAPVAEDWDGFPAVVRIVDRGDPNNKTADFGAMELYAASVISSDPFQVAEHITGH</sequence>
<dbReference type="InterPro" id="IPR036265">
    <property type="entry name" value="HIT-like_sf"/>
</dbReference>
<organism evidence="1 2">
    <name type="scientific">Hydrogenispora ethanolica</name>
    <dbReference type="NCBI Taxonomy" id="1082276"/>
    <lineage>
        <taxon>Bacteria</taxon>
        <taxon>Bacillati</taxon>
        <taxon>Bacillota</taxon>
        <taxon>Hydrogenispora</taxon>
    </lineage>
</organism>
<dbReference type="AlphaFoldDB" id="A0A4V2QGC4"/>
<reference evidence="1 2" key="1">
    <citation type="submission" date="2019-03" db="EMBL/GenBank/DDBJ databases">
        <title>Genomic Encyclopedia of Type Strains, Phase IV (KMG-IV): sequencing the most valuable type-strain genomes for metagenomic binning, comparative biology and taxonomic classification.</title>
        <authorList>
            <person name="Goeker M."/>
        </authorList>
    </citation>
    <scope>NUCLEOTIDE SEQUENCE [LARGE SCALE GENOMIC DNA]</scope>
    <source>
        <strain evidence="1 2">LX-B</strain>
    </source>
</reference>
<gene>
    <name evidence="1" type="ORF">EDC14_1003209</name>
</gene>
<dbReference type="OrthoDB" id="5241274at2"/>
<accession>A0A4V2QGC4</accession>
<dbReference type="SUPFAM" id="SSF54197">
    <property type="entry name" value="HIT-like"/>
    <property type="match status" value="1"/>
</dbReference>
<dbReference type="Proteomes" id="UP000295008">
    <property type="component" value="Unassembled WGS sequence"/>
</dbReference>
<name>A0A4V2QGC4_HYDET</name>
<protein>
    <recommendedName>
        <fullName evidence="3">Galactose-1-phosphate uridylyltransferase</fullName>
    </recommendedName>
</protein>
<evidence type="ECO:0000313" key="1">
    <source>
        <dbReference type="EMBL" id="TCL75277.1"/>
    </source>
</evidence>
<evidence type="ECO:0000313" key="2">
    <source>
        <dbReference type="Proteomes" id="UP000295008"/>
    </source>
</evidence>
<dbReference type="Gene3D" id="3.30.428.10">
    <property type="entry name" value="HIT-like"/>
    <property type="match status" value="1"/>
</dbReference>
<proteinExistence type="predicted"/>
<keyword evidence="2" id="KW-1185">Reference proteome</keyword>
<evidence type="ECO:0008006" key="3">
    <source>
        <dbReference type="Google" id="ProtNLM"/>
    </source>
</evidence>
<comment type="caution">
    <text evidence="1">The sequence shown here is derived from an EMBL/GenBank/DDBJ whole genome shotgun (WGS) entry which is preliminary data.</text>
</comment>
<dbReference type="EMBL" id="SLUN01000003">
    <property type="protein sequence ID" value="TCL75277.1"/>
    <property type="molecule type" value="Genomic_DNA"/>
</dbReference>
<dbReference type="RefSeq" id="WP_132012943.1">
    <property type="nucleotide sequence ID" value="NZ_SLUN01000003.1"/>
</dbReference>